<dbReference type="OrthoDB" id="687122at2759"/>
<dbReference type="RefSeq" id="XP_022754207.1">
    <property type="nucleotide sequence ID" value="XM_022898472.1"/>
</dbReference>
<proteinExistence type="predicted"/>
<dbReference type="PANTHER" id="PTHR31111:SF138">
    <property type="entry name" value="F-BOX ASSOCIATED DOMAIN-CONTAINING PROTEIN"/>
    <property type="match status" value="1"/>
</dbReference>
<keyword evidence="2" id="KW-1185">Reference proteome</keyword>
<organism evidence="2 3">
    <name type="scientific">Durio zibethinus</name>
    <name type="common">Durian</name>
    <dbReference type="NCBI Taxonomy" id="66656"/>
    <lineage>
        <taxon>Eukaryota</taxon>
        <taxon>Viridiplantae</taxon>
        <taxon>Streptophyta</taxon>
        <taxon>Embryophyta</taxon>
        <taxon>Tracheophyta</taxon>
        <taxon>Spermatophyta</taxon>
        <taxon>Magnoliopsida</taxon>
        <taxon>eudicotyledons</taxon>
        <taxon>Gunneridae</taxon>
        <taxon>Pentapetalae</taxon>
        <taxon>rosids</taxon>
        <taxon>malvids</taxon>
        <taxon>Malvales</taxon>
        <taxon>Malvaceae</taxon>
        <taxon>Helicteroideae</taxon>
        <taxon>Durio</taxon>
    </lineage>
</organism>
<gene>
    <name evidence="3" type="primary">LOC111302677</name>
</gene>
<protein>
    <submittedName>
        <fullName evidence="3">F-box protein At4g21240</fullName>
    </submittedName>
</protein>
<evidence type="ECO:0000313" key="2">
    <source>
        <dbReference type="Proteomes" id="UP000515121"/>
    </source>
</evidence>
<dbReference type="Proteomes" id="UP000515121">
    <property type="component" value="Unplaced"/>
</dbReference>
<evidence type="ECO:0000259" key="1">
    <source>
        <dbReference type="Pfam" id="PF08268"/>
    </source>
</evidence>
<dbReference type="PANTHER" id="PTHR31111">
    <property type="entry name" value="BNAA05G37150D PROTEIN-RELATED"/>
    <property type="match status" value="1"/>
</dbReference>
<accession>A0A6P5ZNT2</accession>
<dbReference type="AlphaFoldDB" id="A0A6P5ZNT2"/>
<dbReference type="GeneID" id="111302677"/>
<dbReference type="InterPro" id="IPR013187">
    <property type="entry name" value="F-box-assoc_dom_typ3"/>
</dbReference>
<name>A0A6P5ZNT2_DURZI</name>
<evidence type="ECO:0000313" key="3">
    <source>
        <dbReference type="RefSeq" id="XP_022754207.1"/>
    </source>
</evidence>
<dbReference type="InterPro" id="IPR017451">
    <property type="entry name" value="F-box-assoc_interact_dom"/>
</dbReference>
<feature type="domain" description="F-box associated beta-propeller type 3" evidence="1">
    <location>
        <begin position="50"/>
        <end position="336"/>
    </location>
</feature>
<reference evidence="3" key="1">
    <citation type="submission" date="2025-08" db="UniProtKB">
        <authorList>
            <consortium name="RefSeq"/>
        </authorList>
    </citation>
    <scope>IDENTIFICATION</scope>
    <source>
        <tissue evidence="3">Fruit stalk</tissue>
    </source>
</reference>
<dbReference type="NCBIfam" id="TIGR01640">
    <property type="entry name" value="F_box_assoc_1"/>
    <property type="match status" value="1"/>
</dbReference>
<sequence>MEGERDVKAFDLVVKLPADYWASFSNMSKPWSSLTSNSLLISCSNNPSSERYFFTANDEELTALHRLTLSTADQPHTVTQILNQLFCFYDGNSTVFVCNLLSHEIIPLQTPSCLRSCHKYSSKKYCPEYFLGFEPYSKCYKVLNVCHIYVGNFMSCKSMDTNHTEVNCEVFGLGTDNSWRKIDAPHFRIRPYSQSVCVNGTLHWMRTDNGKAAALGAFDLKDEKFRAMSLPEGVSGHHDLIQVGENLAVLDCDDFRMKSKIRLWTLKDYNNEAWMKEDFDFPFSTMMLRRPIPINNSNRGEIMLIEYNSSLLSRVFVYDFKTQQRRMIEITETTDGNNFKFMDVGKRAGILVTYLSGKELPAFQGN</sequence>
<dbReference type="Pfam" id="PF08268">
    <property type="entry name" value="FBA_3"/>
    <property type="match status" value="1"/>
</dbReference>
<dbReference type="KEGG" id="dzi:111302677"/>